<proteinExistence type="predicted"/>
<accession>A0ABP0YQG7</accession>
<evidence type="ECO:0000313" key="2">
    <source>
        <dbReference type="Proteomes" id="UP001642487"/>
    </source>
</evidence>
<protein>
    <submittedName>
        <fullName evidence="1">Uncharacterized protein</fullName>
    </submittedName>
</protein>
<reference evidence="1 2" key="1">
    <citation type="submission" date="2024-03" db="EMBL/GenBank/DDBJ databases">
        <authorList>
            <person name="Gkanogiannis A."/>
            <person name="Becerra Lopez-Lavalle L."/>
        </authorList>
    </citation>
    <scope>NUCLEOTIDE SEQUENCE [LARGE SCALE GENOMIC DNA]</scope>
</reference>
<name>A0ABP0YQG7_9ROSI</name>
<organism evidence="1 2">
    <name type="scientific">Citrullus colocynthis</name>
    <name type="common">colocynth</name>
    <dbReference type="NCBI Taxonomy" id="252529"/>
    <lineage>
        <taxon>Eukaryota</taxon>
        <taxon>Viridiplantae</taxon>
        <taxon>Streptophyta</taxon>
        <taxon>Embryophyta</taxon>
        <taxon>Tracheophyta</taxon>
        <taxon>Spermatophyta</taxon>
        <taxon>Magnoliopsida</taxon>
        <taxon>eudicotyledons</taxon>
        <taxon>Gunneridae</taxon>
        <taxon>Pentapetalae</taxon>
        <taxon>rosids</taxon>
        <taxon>fabids</taxon>
        <taxon>Cucurbitales</taxon>
        <taxon>Cucurbitaceae</taxon>
        <taxon>Benincaseae</taxon>
        <taxon>Citrullus</taxon>
    </lineage>
</organism>
<dbReference type="Proteomes" id="UP001642487">
    <property type="component" value="Chromosome 5"/>
</dbReference>
<gene>
    <name evidence="1" type="ORF">CITCOLO1_LOCUS14936</name>
</gene>
<keyword evidence="2" id="KW-1185">Reference proteome</keyword>
<dbReference type="EMBL" id="OZ021739">
    <property type="protein sequence ID" value="CAK9322773.1"/>
    <property type="molecule type" value="Genomic_DNA"/>
</dbReference>
<evidence type="ECO:0000313" key="1">
    <source>
        <dbReference type="EMBL" id="CAK9322773.1"/>
    </source>
</evidence>
<sequence>MPKFSDGFTCVDSFFASVAFGGAAASSATVGGSQLAGFDIGCFVIVGFLFSPSDTQHCHDNLLLR</sequence>